<dbReference type="FunFam" id="3.40.50.720:FF:000084">
    <property type="entry name" value="Short-chain dehydrogenase reductase"/>
    <property type="match status" value="1"/>
</dbReference>
<keyword evidence="3" id="KW-0443">Lipid metabolism</keyword>
<dbReference type="PANTHER" id="PTHR43477:SF1">
    <property type="entry name" value="DIHYDROANTICAPSIN 7-DEHYDROGENASE"/>
    <property type="match status" value="1"/>
</dbReference>
<evidence type="ECO:0000256" key="6">
    <source>
        <dbReference type="ARBA" id="ARBA00050953"/>
    </source>
</evidence>
<dbReference type="PANTHER" id="PTHR43477">
    <property type="entry name" value="DIHYDROANTICAPSIN 7-DEHYDROGENASE"/>
    <property type="match status" value="1"/>
</dbReference>
<name>A0A3N0AWU7_9ACTN</name>
<dbReference type="SUPFAM" id="SSF51735">
    <property type="entry name" value="NAD(P)-binding Rossmann-fold domains"/>
    <property type="match status" value="1"/>
</dbReference>
<dbReference type="Proteomes" id="UP000278327">
    <property type="component" value="Unassembled WGS sequence"/>
</dbReference>
<dbReference type="Pfam" id="PF13561">
    <property type="entry name" value="adh_short_C2"/>
    <property type="match status" value="1"/>
</dbReference>
<dbReference type="EC" id="1.1.1.391" evidence="9"/>
<evidence type="ECO:0000256" key="5">
    <source>
        <dbReference type="ARBA" id="ARBA00050257"/>
    </source>
</evidence>
<evidence type="ECO:0000256" key="3">
    <source>
        <dbReference type="ARBA" id="ARBA00023098"/>
    </source>
</evidence>
<comment type="caution">
    <text evidence="11">The sequence shown here is derived from an EMBL/GenBank/DDBJ whole genome shotgun (WGS) entry which is preliminary data.</text>
</comment>
<organism evidence="11 12">
    <name type="scientific">Adlercreutzia equolifaciens subsp. celatus DSM 18785</name>
    <dbReference type="NCBI Taxonomy" id="1121021"/>
    <lineage>
        <taxon>Bacteria</taxon>
        <taxon>Bacillati</taxon>
        <taxon>Actinomycetota</taxon>
        <taxon>Coriobacteriia</taxon>
        <taxon>Eggerthellales</taxon>
        <taxon>Eggerthellaceae</taxon>
        <taxon>Adlercreutzia</taxon>
    </lineage>
</organism>
<dbReference type="InterPro" id="IPR051122">
    <property type="entry name" value="SDR_DHRS6-like"/>
</dbReference>
<evidence type="ECO:0000256" key="10">
    <source>
        <dbReference type="ARBA" id="ARBA00081284"/>
    </source>
</evidence>
<dbReference type="CDD" id="cd05233">
    <property type="entry name" value="SDR_c"/>
    <property type="match status" value="1"/>
</dbReference>
<dbReference type="InterPro" id="IPR036291">
    <property type="entry name" value="NAD(P)-bd_dom_sf"/>
</dbReference>
<evidence type="ECO:0000313" key="12">
    <source>
        <dbReference type="Proteomes" id="UP000278327"/>
    </source>
</evidence>
<evidence type="ECO:0000313" key="11">
    <source>
        <dbReference type="EMBL" id="RNL39353.1"/>
    </source>
</evidence>
<comment type="catalytic activity">
    <reaction evidence="7">
        <text>7alpha,12alpha-dihydroxy-3-oxo-5beta-cholan-24-oate + NADH + H(+) = isocholate + NAD(+)</text>
        <dbReference type="Rhea" id="RHEA:47512"/>
        <dbReference type="ChEBI" id="CHEBI:15378"/>
        <dbReference type="ChEBI" id="CHEBI:57540"/>
        <dbReference type="ChEBI" id="CHEBI:57945"/>
        <dbReference type="ChEBI" id="CHEBI:87735"/>
        <dbReference type="ChEBI" id="CHEBI:87736"/>
    </reaction>
    <physiologicalReaction direction="left-to-right" evidence="7">
        <dbReference type="Rhea" id="RHEA:47513"/>
    </physiologicalReaction>
</comment>
<keyword evidence="2" id="KW-0560">Oxidoreductase</keyword>
<comment type="similarity">
    <text evidence="1">Belongs to the short-chain dehydrogenases/reductases (SDR) family.</text>
</comment>
<dbReference type="GO" id="GO:0008202">
    <property type="term" value="P:steroid metabolic process"/>
    <property type="evidence" value="ECO:0007669"/>
    <property type="project" value="UniProtKB-KW"/>
</dbReference>
<keyword evidence="4" id="KW-0753">Steroid metabolism</keyword>
<dbReference type="EMBL" id="QICA01000003">
    <property type="protein sequence ID" value="RNL39353.1"/>
    <property type="molecule type" value="Genomic_DNA"/>
</dbReference>
<dbReference type="PRINTS" id="PR00081">
    <property type="entry name" value="GDHRDH"/>
</dbReference>
<comment type="catalytic activity">
    <reaction evidence="8">
        <text>3-oxo-5beta-cholan-24-oate + NADH + H(+) = isolithocholate + NAD(+)</text>
        <dbReference type="Rhea" id="RHEA:47508"/>
        <dbReference type="ChEBI" id="CHEBI:11867"/>
        <dbReference type="ChEBI" id="CHEBI:15378"/>
        <dbReference type="ChEBI" id="CHEBI:57540"/>
        <dbReference type="ChEBI" id="CHEBI:57945"/>
        <dbReference type="ChEBI" id="CHEBI:87728"/>
        <dbReference type="EC" id="1.1.1.391"/>
    </reaction>
    <physiologicalReaction direction="left-to-right" evidence="8">
        <dbReference type="Rhea" id="RHEA:47509"/>
    </physiologicalReaction>
</comment>
<protein>
    <recommendedName>
        <fullName evidence="9">3beta-hydroxycholanate 3-dehydrogenase (NAD(+))</fullName>
        <ecNumber evidence="9">1.1.1.391</ecNumber>
    </recommendedName>
    <alternativeName>
        <fullName evidence="10">NAD-dependent bile acid 3beta-dehydrogenase</fullName>
    </alternativeName>
</protein>
<gene>
    <name evidence="11" type="ORF">DMP10_02925</name>
</gene>
<dbReference type="Gene3D" id="3.40.50.720">
    <property type="entry name" value="NAD(P)-binding Rossmann-like Domain"/>
    <property type="match status" value="1"/>
</dbReference>
<dbReference type="InterPro" id="IPR002347">
    <property type="entry name" value="SDR_fam"/>
</dbReference>
<evidence type="ECO:0000256" key="8">
    <source>
        <dbReference type="ARBA" id="ARBA00052953"/>
    </source>
</evidence>
<accession>A0A3N0AWU7</accession>
<comment type="catalytic activity">
    <reaction evidence="5">
        <text>12alpha-hydroxy-3-oxo-5beta-cholan-24-oate + NADH + H(+) = isodeoxycholate + NAD(+)</text>
        <dbReference type="Rhea" id="RHEA:47492"/>
        <dbReference type="ChEBI" id="CHEBI:15378"/>
        <dbReference type="ChEBI" id="CHEBI:57540"/>
        <dbReference type="ChEBI" id="CHEBI:57945"/>
        <dbReference type="ChEBI" id="CHEBI:87733"/>
        <dbReference type="ChEBI" id="CHEBI:87734"/>
    </reaction>
    <physiologicalReaction direction="left-to-right" evidence="5">
        <dbReference type="Rhea" id="RHEA:47493"/>
    </physiologicalReaction>
</comment>
<dbReference type="GO" id="GO:0016491">
    <property type="term" value="F:oxidoreductase activity"/>
    <property type="evidence" value="ECO:0007669"/>
    <property type="project" value="UniProtKB-KW"/>
</dbReference>
<evidence type="ECO:0000256" key="4">
    <source>
        <dbReference type="ARBA" id="ARBA00023221"/>
    </source>
</evidence>
<sequence>MANIPRLVGAPDFGKLVAPEESLGKRLEGKRVLLTGTTKGVGRVTQELLCAQGAFVCGSGRSKGVAAEVANELVAKGYKAAGFDVDLSDYEAVKKWVADCAELMGGIDIVINNASHPGMAPFGEMTPDIWAYGIQNELDLVYNVCNCAWPYLIEAGGGSIIITSSTVGLQGSNSPQACHAAAKGACLALARQLAAEGGPFGIRCNSITPGLVWTEAMSNIPKEMAQGLIAAQTTQQAIDPLDIAYAYLFLASDESRFITAVNLPVDGGCAGAVTGGMQGEIA</sequence>
<evidence type="ECO:0000256" key="2">
    <source>
        <dbReference type="ARBA" id="ARBA00023002"/>
    </source>
</evidence>
<evidence type="ECO:0000256" key="7">
    <source>
        <dbReference type="ARBA" id="ARBA00052497"/>
    </source>
</evidence>
<reference evidence="11 12" key="1">
    <citation type="journal article" date="2019" name="Microbiol. Resour. Announc.">
        <title>Draft Genome Sequences of Type Strains of Gordonibacter faecihominis, Paraeggerthella hongkongensis, Parvibacter caecicola,Slackia equolifaciens, Slackia faecicanis, and Slackia isoflavoniconvertens.</title>
        <authorList>
            <person name="Danylec N."/>
            <person name="Stoll D.A."/>
            <person name="Dotsch A."/>
            <person name="Huch M."/>
        </authorList>
    </citation>
    <scope>NUCLEOTIDE SEQUENCE [LARGE SCALE GENOMIC DNA]</scope>
    <source>
        <strain evidence="11 12">DSM 18785</strain>
    </source>
</reference>
<dbReference type="RefSeq" id="WP_117283655.1">
    <property type="nucleotide sequence ID" value="NZ_JAMTCE010000011.1"/>
</dbReference>
<comment type="catalytic activity">
    <reaction evidence="6">
        <text>3-oxochenodeoxycholate + NADH + H(+) = isochenodeoxycholate + NAD(+)</text>
        <dbReference type="Rhea" id="RHEA:47516"/>
        <dbReference type="ChEBI" id="CHEBI:15378"/>
        <dbReference type="ChEBI" id="CHEBI:57540"/>
        <dbReference type="ChEBI" id="CHEBI:57945"/>
        <dbReference type="ChEBI" id="CHEBI:87730"/>
        <dbReference type="ChEBI" id="CHEBI:87731"/>
    </reaction>
    <physiologicalReaction direction="left-to-right" evidence="6">
        <dbReference type="Rhea" id="RHEA:47517"/>
    </physiologicalReaction>
</comment>
<dbReference type="AlphaFoldDB" id="A0A3N0AWU7"/>
<evidence type="ECO:0000256" key="1">
    <source>
        <dbReference type="ARBA" id="ARBA00006484"/>
    </source>
</evidence>
<keyword evidence="12" id="KW-1185">Reference proteome</keyword>
<evidence type="ECO:0000256" key="9">
    <source>
        <dbReference type="ARBA" id="ARBA00067031"/>
    </source>
</evidence>
<proteinExistence type="inferred from homology"/>